<evidence type="ECO:0000256" key="2">
    <source>
        <dbReference type="ARBA" id="ARBA00023015"/>
    </source>
</evidence>
<feature type="modified residue" description="4-aspartylphosphate" evidence="5">
    <location>
        <position position="52"/>
    </location>
</feature>
<proteinExistence type="predicted"/>
<evidence type="ECO:0000259" key="7">
    <source>
        <dbReference type="PROSITE" id="PS50110"/>
    </source>
</evidence>
<protein>
    <submittedName>
        <fullName evidence="8">Response regulator transcription factor</fullName>
    </submittedName>
</protein>
<dbReference type="InterPro" id="IPR011006">
    <property type="entry name" value="CheY-like_superfamily"/>
</dbReference>
<dbReference type="PANTHER" id="PTHR48111:SF4">
    <property type="entry name" value="DNA-BINDING DUAL TRANSCRIPTIONAL REGULATOR OMPR"/>
    <property type="match status" value="1"/>
</dbReference>
<dbReference type="SUPFAM" id="SSF52172">
    <property type="entry name" value="CheY-like"/>
    <property type="match status" value="1"/>
</dbReference>
<dbReference type="InterPro" id="IPR039420">
    <property type="entry name" value="WalR-like"/>
</dbReference>
<dbReference type="Proteomes" id="UP001589608">
    <property type="component" value="Unassembled WGS sequence"/>
</dbReference>
<keyword evidence="2" id="KW-0805">Transcription regulation</keyword>
<evidence type="ECO:0000256" key="4">
    <source>
        <dbReference type="ARBA" id="ARBA00023163"/>
    </source>
</evidence>
<evidence type="ECO:0000313" key="9">
    <source>
        <dbReference type="Proteomes" id="UP001589608"/>
    </source>
</evidence>
<organism evidence="8 9">
    <name type="scientific">Dactylosporangium vinaceum</name>
    <dbReference type="NCBI Taxonomy" id="53362"/>
    <lineage>
        <taxon>Bacteria</taxon>
        <taxon>Bacillati</taxon>
        <taxon>Actinomycetota</taxon>
        <taxon>Actinomycetes</taxon>
        <taxon>Micromonosporales</taxon>
        <taxon>Micromonosporaceae</taxon>
        <taxon>Dactylosporangium</taxon>
    </lineage>
</organism>
<keyword evidence="3" id="KW-0238">DNA-binding</keyword>
<gene>
    <name evidence="8" type="ORF">ACFFTR_06490</name>
</gene>
<dbReference type="Pfam" id="PF00072">
    <property type="entry name" value="Response_reg"/>
    <property type="match status" value="1"/>
</dbReference>
<evidence type="ECO:0000256" key="5">
    <source>
        <dbReference type="PROSITE-ProRule" id="PRU00169"/>
    </source>
</evidence>
<evidence type="ECO:0000313" key="8">
    <source>
        <dbReference type="EMBL" id="MFB9442730.1"/>
    </source>
</evidence>
<keyword evidence="4" id="KW-0804">Transcription</keyword>
<name>A0ABV5M1K5_9ACTN</name>
<dbReference type="InterPro" id="IPR001789">
    <property type="entry name" value="Sig_transdc_resp-reg_receiver"/>
</dbReference>
<evidence type="ECO:0000256" key="3">
    <source>
        <dbReference type="ARBA" id="ARBA00023125"/>
    </source>
</evidence>
<keyword evidence="9" id="KW-1185">Reference proteome</keyword>
<dbReference type="EMBL" id="JBHMCA010000018">
    <property type="protein sequence ID" value="MFB9442730.1"/>
    <property type="molecule type" value="Genomic_DNA"/>
</dbReference>
<dbReference type="CDD" id="cd17574">
    <property type="entry name" value="REC_OmpR"/>
    <property type="match status" value="1"/>
</dbReference>
<dbReference type="Gene3D" id="3.40.50.2300">
    <property type="match status" value="1"/>
</dbReference>
<dbReference type="PANTHER" id="PTHR48111">
    <property type="entry name" value="REGULATOR OF RPOS"/>
    <property type="match status" value="1"/>
</dbReference>
<dbReference type="PROSITE" id="PS50110">
    <property type="entry name" value="RESPONSE_REGULATORY"/>
    <property type="match status" value="1"/>
</dbReference>
<evidence type="ECO:0000256" key="1">
    <source>
        <dbReference type="ARBA" id="ARBA00022553"/>
    </source>
</evidence>
<feature type="domain" description="Response regulatory" evidence="7">
    <location>
        <begin position="3"/>
        <end position="119"/>
    </location>
</feature>
<dbReference type="SMART" id="SM00448">
    <property type="entry name" value="REC"/>
    <property type="match status" value="1"/>
</dbReference>
<accession>A0ABV5M1K5</accession>
<dbReference type="RefSeq" id="WP_223103042.1">
    <property type="nucleotide sequence ID" value="NZ_CP061913.1"/>
</dbReference>
<comment type="caution">
    <text evidence="8">The sequence shown here is derived from an EMBL/GenBank/DDBJ whole genome shotgun (WGS) entry which is preliminary data.</text>
</comment>
<evidence type="ECO:0000256" key="6">
    <source>
        <dbReference type="SAM" id="MobiDB-lite"/>
    </source>
</evidence>
<keyword evidence="1 5" id="KW-0597">Phosphoprotein</keyword>
<sequence>MATVLLAEDDAGVRELLEYMLDGAGHTVLACGDGDSALRLALEHRPGVAVLDVGLPGLSGLQVCAALRDAPATADLPVLLVTALGGPADVAGGFAAGATDYLVKPFSAGDLLARVDAFLGTRAADHESGPSRPRSAPPVASRA</sequence>
<feature type="compositionally biased region" description="Low complexity" evidence="6">
    <location>
        <begin position="130"/>
        <end position="143"/>
    </location>
</feature>
<feature type="region of interest" description="Disordered" evidence="6">
    <location>
        <begin position="124"/>
        <end position="143"/>
    </location>
</feature>
<reference evidence="8 9" key="1">
    <citation type="submission" date="2024-09" db="EMBL/GenBank/DDBJ databases">
        <authorList>
            <person name="Sun Q."/>
            <person name="Mori K."/>
        </authorList>
    </citation>
    <scope>NUCLEOTIDE SEQUENCE [LARGE SCALE GENOMIC DNA]</scope>
    <source>
        <strain evidence="8 9">JCM 3307</strain>
    </source>
</reference>